<dbReference type="EMBL" id="JAHYIQ010000012">
    <property type="protein sequence ID" value="KAK1127176.1"/>
    <property type="molecule type" value="Genomic_DNA"/>
</dbReference>
<dbReference type="AlphaFoldDB" id="A0AA40FYF9"/>
<reference evidence="1" key="1">
    <citation type="submission" date="2021-10" db="EMBL/GenBank/DDBJ databases">
        <title>Melipona bicolor Genome sequencing and assembly.</title>
        <authorList>
            <person name="Araujo N.S."/>
            <person name="Arias M.C."/>
        </authorList>
    </citation>
    <scope>NUCLEOTIDE SEQUENCE</scope>
    <source>
        <strain evidence="1">USP_2M_L1-L4_2017</strain>
        <tissue evidence="1">Whole body</tissue>
    </source>
</reference>
<evidence type="ECO:0000313" key="2">
    <source>
        <dbReference type="Proteomes" id="UP001177670"/>
    </source>
</evidence>
<comment type="caution">
    <text evidence="1">The sequence shown here is derived from an EMBL/GenBank/DDBJ whole genome shotgun (WGS) entry which is preliminary data.</text>
</comment>
<evidence type="ECO:0000313" key="1">
    <source>
        <dbReference type="EMBL" id="KAK1127176.1"/>
    </source>
</evidence>
<name>A0AA40FYF9_9HYME</name>
<keyword evidence="2" id="KW-1185">Reference proteome</keyword>
<accession>A0AA40FYF9</accession>
<protein>
    <submittedName>
        <fullName evidence="1">Uncharacterized protein</fullName>
    </submittedName>
</protein>
<organism evidence="1 2">
    <name type="scientific">Melipona bicolor</name>
    <dbReference type="NCBI Taxonomy" id="60889"/>
    <lineage>
        <taxon>Eukaryota</taxon>
        <taxon>Metazoa</taxon>
        <taxon>Ecdysozoa</taxon>
        <taxon>Arthropoda</taxon>
        <taxon>Hexapoda</taxon>
        <taxon>Insecta</taxon>
        <taxon>Pterygota</taxon>
        <taxon>Neoptera</taxon>
        <taxon>Endopterygota</taxon>
        <taxon>Hymenoptera</taxon>
        <taxon>Apocrita</taxon>
        <taxon>Aculeata</taxon>
        <taxon>Apoidea</taxon>
        <taxon>Anthophila</taxon>
        <taxon>Apidae</taxon>
        <taxon>Melipona</taxon>
    </lineage>
</organism>
<sequence length="125" mass="14119">MQPSLKFIFAYKVTPLVRETVRRGINEERNGRRFGKRDFCKGKSRRTMTRGYVPTGCTPGNKAVVHAATSAAIKSVGYTLPGHSGEPENGIMGRDLPSLLSRPPARIVWQPYWNNSQPRRDWSVF</sequence>
<gene>
    <name evidence="1" type="ORF">K0M31_003725</name>
</gene>
<proteinExistence type="predicted"/>
<dbReference type="Proteomes" id="UP001177670">
    <property type="component" value="Unassembled WGS sequence"/>
</dbReference>